<evidence type="ECO:0000313" key="1">
    <source>
        <dbReference type="EMBL" id="MFO7194002.1"/>
    </source>
</evidence>
<protein>
    <submittedName>
        <fullName evidence="2">DUF2505 domain-containing protein</fullName>
    </submittedName>
</protein>
<reference evidence="1" key="4">
    <citation type="submission" date="2023-08" db="EMBL/GenBank/DDBJ databases">
        <authorList>
            <person name="Guima S.E.S."/>
            <person name="Martins L.F."/>
            <person name="Silva A.M."/>
            <person name="Setubal J.C."/>
        </authorList>
    </citation>
    <scope>NUCLEOTIDE SEQUENCE</scope>
    <source>
        <strain evidence="1">ZC4RG45</strain>
    </source>
</reference>
<dbReference type="AlphaFoldDB" id="A0A2W4JFA1"/>
<dbReference type="Proteomes" id="UP000249324">
    <property type="component" value="Unassembled WGS sequence"/>
</dbReference>
<reference evidence="2" key="2">
    <citation type="submission" date="2018-05" db="EMBL/GenBank/DDBJ databases">
        <authorList>
            <person name="Lanie J.A."/>
            <person name="Ng W.-L."/>
            <person name="Kazmierczak K.M."/>
            <person name="Andrzejewski T.M."/>
            <person name="Davidsen T.M."/>
            <person name="Wayne K.J."/>
            <person name="Tettelin H."/>
            <person name="Glass J.I."/>
            <person name="Rusch D."/>
            <person name="Podicherti R."/>
            <person name="Tsui H.-C.T."/>
            <person name="Winkler M.E."/>
        </authorList>
    </citation>
    <scope>NUCLEOTIDE SEQUENCE</scope>
    <source>
        <strain evidence="2">ZC4RG45</strain>
    </source>
</reference>
<evidence type="ECO:0000313" key="2">
    <source>
        <dbReference type="EMBL" id="PZM96665.1"/>
    </source>
</evidence>
<dbReference type="EMBL" id="QGUI01000368">
    <property type="protein sequence ID" value="PZM96665.1"/>
    <property type="molecule type" value="Genomic_DNA"/>
</dbReference>
<gene>
    <name evidence="1" type="ORF">DIU77_017300</name>
    <name evidence="2" type="ORF">DIU77_10375</name>
</gene>
<accession>A0A2W4JFA1</accession>
<reference evidence="1" key="1">
    <citation type="submission" date="2018-05" db="EMBL/GenBank/DDBJ databases">
        <authorList>
            <person name="Moura L."/>
            <person name="Setubal J.C."/>
        </authorList>
    </citation>
    <scope>NUCLEOTIDE SEQUENCE</scope>
    <source>
        <strain evidence="1">ZC4RG45</strain>
    </source>
</reference>
<dbReference type="STRING" id="1111738.GCA_000427905_03153"/>
<comment type="caution">
    <text evidence="2">The sequence shown here is derived from an EMBL/GenBank/DDBJ whole genome shotgun (WGS) entry which is preliminary data.</text>
</comment>
<sequence length="169" mass="18027">MARPLQHSTEFAYPVEKVLAAIADEESVRGRLAAIGGHNAKLVDYQRSPDAVRYTVQQGIPAEKLPPVVRKIHAGDLIVKRTQEWRTRGDGTVVGTGSAHVSGVPGSIQVNTALTSHGSGSKLQVTGQVQVSIPLVGGKIEQTIAEQVVRLLRHEDAHVAQQLAHAETG</sequence>
<dbReference type="InterPro" id="IPR019639">
    <property type="entry name" value="DUF2505"/>
</dbReference>
<dbReference type="EMBL" id="QGUI02000322">
    <property type="protein sequence ID" value="MFO7194002.1"/>
    <property type="molecule type" value="Genomic_DNA"/>
</dbReference>
<proteinExistence type="predicted"/>
<evidence type="ECO:0000313" key="3">
    <source>
        <dbReference type="Proteomes" id="UP000249324"/>
    </source>
</evidence>
<name>A0A2W4JFA1_9PSEU</name>
<dbReference type="Pfam" id="PF10698">
    <property type="entry name" value="DUF2505"/>
    <property type="match status" value="1"/>
</dbReference>
<reference evidence="1 3" key="3">
    <citation type="journal article" date="2021" name="BMC Genomics">
        <title>Genome-resolved metagenome and metatranscriptome analyses of thermophilic composting reveal key bacterial players and their metabolic interactions.</title>
        <authorList>
            <person name="Braga L.P.P."/>
            <person name="Pereira R.V."/>
            <person name="Martins L.F."/>
            <person name="Moura L.M.S."/>
            <person name="Sanchez F.B."/>
            <person name="Patane J.S.L."/>
            <person name="da Silva A.M."/>
            <person name="Setubal J.C."/>
        </authorList>
    </citation>
    <scope>NUCLEOTIDE SEQUENCE [LARGE SCALE GENOMIC DNA]</scope>
    <source>
        <strain evidence="1">ZC4RG45</strain>
    </source>
</reference>
<organism evidence="2">
    <name type="scientific">Thermocrispum agreste</name>
    <dbReference type="NCBI Taxonomy" id="37925"/>
    <lineage>
        <taxon>Bacteria</taxon>
        <taxon>Bacillati</taxon>
        <taxon>Actinomycetota</taxon>
        <taxon>Actinomycetes</taxon>
        <taxon>Pseudonocardiales</taxon>
        <taxon>Pseudonocardiaceae</taxon>
        <taxon>Thermocrispum</taxon>
    </lineage>
</organism>